<comment type="caution">
    <text evidence="1">The sequence shown here is derived from an EMBL/GenBank/DDBJ whole genome shotgun (WGS) entry which is preliminary data.</text>
</comment>
<evidence type="ECO:0000313" key="2">
    <source>
        <dbReference type="Proteomes" id="UP000470926"/>
    </source>
</evidence>
<dbReference type="Proteomes" id="UP000470926">
    <property type="component" value="Unassembled WGS sequence"/>
</dbReference>
<sequence length="164" mass="18973">MERIETINLKTETDALEAGHGITLYTFDEYGRLMHYAHIVASTPKEREDGYADYFLTIFKGGDDMRRFDPDDGNDYPNFESIIESIKTIWSNTPIWWERDGSVPGVDAGITYDELRGADMLANARKRLENEMRPRGIEPDGVELEARTAWMHEMYRAMLNTLKE</sequence>
<proteinExistence type="predicted"/>
<gene>
    <name evidence="1" type="ORF">GA542_04295</name>
</gene>
<organism evidence="1 2">
    <name type="scientific">Bifidobacterium adolescentis</name>
    <dbReference type="NCBI Taxonomy" id="1680"/>
    <lineage>
        <taxon>Bacteria</taxon>
        <taxon>Bacillati</taxon>
        <taxon>Actinomycetota</taxon>
        <taxon>Actinomycetes</taxon>
        <taxon>Bifidobacteriales</taxon>
        <taxon>Bifidobacteriaceae</taxon>
        <taxon>Bifidobacterium</taxon>
    </lineage>
</organism>
<evidence type="ECO:0000313" key="1">
    <source>
        <dbReference type="EMBL" id="KAB6030097.1"/>
    </source>
</evidence>
<dbReference type="EMBL" id="WDFR01000002">
    <property type="protein sequence ID" value="KAB6030097.1"/>
    <property type="molecule type" value="Genomic_DNA"/>
</dbReference>
<dbReference type="AlphaFoldDB" id="A0A6I0VB30"/>
<protein>
    <submittedName>
        <fullName evidence="1">Uncharacterized protein</fullName>
    </submittedName>
</protein>
<accession>A0A6I0VB30</accession>
<name>A0A6I0VB30_BIFAD</name>
<reference evidence="1 2" key="1">
    <citation type="journal article" date="2019" name="Nat. Med.">
        <title>A library of human gut bacterial isolates paired with longitudinal multiomics data enables mechanistic microbiome research.</title>
        <authorList>
            <person name="Poyet M."/>
            <person name="Groussin M."/>
            <person name="Gibbons S.M."/>
            <person name="Avila-Pacheco J."/>
            <person name="Jiang X."/>
            <person name="Kearney S.M."/>
            <person name="Perrotta A.R."/>
            <person name="Berdy B."/>
            <person name="Zhao S."/>
            <person name="Lieberman T.D."/>
            <person name="Swanson P.K."/>
            <person name="Smith M."/>
            <person name="Roesemann S."/>
            <person name="Alexander J.E."/>
            <person name="Rich S.A."/>
            <person name="Livny J."/>
            <person name="Vlamakis H."/>
            <person name="Clish C."/>
            <person name="Bullock K."/>
            <person name="Deik A."/>
            <person name="Scott J."/>
            <person name="Pierce K.A."/>
            <person name="Xavier R.J."/>
            <person name="Alm E.J."/>
        </authorList>
    </citation>
    <scope>NUCLEOTIDE SEQUENCE [LARGE SCALE GENOMIC DNA]</scope>
    <source>
        <strain evidence="1 2">BIOML-A26</strain>
    </source>
</reference>